<dbReference type="Pfam" id="PF00702">
    <property type="entry name" value="Hydrolase"/>
    <property type="match status" value="1"/>
</dbReference>
<evidence type="ECO:0000313" key="3">
    <source>
        <dbReference type="Proteomes" id="UP001230156"/>
    </source>
</evidence>
<dbReference type="InterPro" id="IPR006328">
    <property type="entry name" value="2-HAD"/>
</dbReference>
<proteinExistence type="predicted"/>
<evidence type="ECO:0000256" key="1">
    <source>
        <dbReference type="ARBA" id="ARBA00022801"/>
    </source>
</evidence>
<evidence type="ECO:0000313" key="2">
    <source>
        <dbReference type="EMBL" id="MDQ7249359.1"/>
    </source>
</evidence>
<comment type="caution">
    <text evidence="2">The sequence shown here is derived from an EMBL/GenBank/DDBJ whole genome shotgun (WGS) entry which is preliminary data.</text>
</comment>
<dbReference type="SFLD" id="SFLDS00003">
    <property type="entry name" value="Haloacid_Dehalogenase"/>
    <property type="match status" value="1"/>
</dbReference>
<dbReference type="SFLD" id="SFLDG01129">
    <property type="entry name" value="C1.5:_HAD__Beta-PGM__Phosphata"/>
    <property type="match status" value="1"/>
</dbReference>
<organism evidence="2 3">
    <name type="scientific">Dongia sedimenti</name>
    <dbReference type="NCBI Taxonomy" id="3064282"/>
    <lineage>
        <taxon>Bacteria</taxon>
        <taxon>Pseudomonadati</taxon>
        <taxon>Pseudomonadota</taxon>
        <taxon>Alphaproteobacteria</taxon>
        <taxon>Rhodospirillales</taxon>
        <taxon>Dongiaceae</taxon>
        <taxon>Dongia</taxon>
    </lineage>
</organism>
<keyword evidence="3" id="KW-1185">Reference proteome</keyword>
<protein>
    <submittedName>
        <fullName evidence="2">Haloacid dehalogenase type II</fullName>
    </submittedName>
</protein>
<name>A0ABU0YNQ8_9PROT</name>
<dbReference type="PANTHER" id="PTHR43316:SF9">
    <property type="entry name" value="ACID DEHALOGENASE, PUTATIVE (AFU_ORTHOLOGUE AFUA_6G14460)-RELATED"/>
    <property type="match status" value="1"/>
</dbReference>
<reference evidence="3" key="1">
    <citation type="submission" date="2023-08" db="EMBL/GenBank/DDBJ databases">
        <title>Rhodospirillaceae gen. nov., a novel taxon isolated from the Yangtze River Yuezi River estuary sludge.</title>
        <authorList>
            <person name="Ruan L."/>
        </authorList>
    </citation>
    <scope>NUCLEOTIDE SEQUENCE [LARGE SCALE GENOMIC DNA]</scope>
    <source>
        <strain evidence="3">R-7</strain>
    </source>
</reference>
<dbReference type="RefSeq" id="WP_379957251.1">
    <property type="nucleotide sequence ID" value="NZ_JAUYVI010000005.1"/>
</dbReference>
<dbReference type="InterPro" id="IPR023214">
    <property type="entry name" value="HAD_sf"/>
</dbReference>
<dbReference type="NCBIfam" id="TIGR01428">
    <property type="entry name" value="HAD_type_II"/>
    <property type="match status" value="1"/>
</dbReference>
<gene>
    <name evidence="2" type="ORF">Q8A70_16850</name>
</gene>
<dbReference type="SUPFAM" id="SSF56784">
    <property type="entry name" value="HAD-like"/>
    <property type="match status" value="1"/>
</dbReference>
<dbReference type="Gene3D" id="1.10.150.750">
    <property type="match status" value="1"/>
</dbReference>
<keyword evidence="1" id="KW-0378">Hydrolase</keyword>
<dbReference type="EMBL" id="JAUYVI010000005">
    <property type="protein sequence ID" value="MDQ7249359.1"/>
    <property type="molecule type" value="Genomic_DNA"/>
</dbReference>
<dbReference type="Gene3D" id="3.40.50.1000">
    <property type="entry name" value="HAD superfamily/HAD-like"/>
    <property type="match status" value="1"/>
</dbReference>
<accession>A0ABU0YNQ8</accession>
<dbReference type="Proteomes" id="UP001230156">
    <property type="component" value="Unassembled WGS sequence"/>
</dbReference>
<dbReference type="InterPro" id="IPR051540">
    <property type="entry name" value="S-2-haloacid_dehalogenase"/>
</dbReference>
<dbReference type="PANTHER" id="PTHR43316">
    <property type="entry name" value="HYDROLASE, HALOACID DELAHOGENASE-RELATED"/>
    <property type="match status" value="1"/>
</dbReference>
<sequence>MRLTDFKVLTFDCYGTLIDWESGILAALRPLLGRLGGKVDDEAALAAFARHESALEKAQPGLNYRKILAACYRGLAQEWNVGIAEAEAERFGNSVPDWPAFPDSAAALAYLKQHYKLVILSNVDRASFAESNKKLGAVFDAICTAEDIGSYKPDKRNFDFALKVVKETLGFAPKDILHTAQSLFHDHQTAKAIGLATNWIDRRMGKSGSGATAPVEGVKTDYHFPSMAAFVEAHRKAV</sequence>
<dbReference type="InterPro" id="IPR036412">
    <property type="entry name" value="HAD-like_sf"/>
</dbReference>